<feature type="region of interest" description="Disordered" evidence="1">
    <location>
        <begin position="21"/>
        <end position="83"/>
    </location>
</feature>
<dbReference type="EMBL" id="LAIR01000002">
    <property type="protein sequence ID" value="KNX38479.1"/>
    <property type="molecule type" value="Genomic_DNA"/>
</dbReference>
<accession>A0A0L6CL96</accession>
<reference evidence="3" key="1">
    <citation type="submission" date="2015-03" db="EMBL/GenBank/DDBJ databases">
        <title>Luteipulveratus halotolerans sp. nov., a novel actinobacterium (Dermacoccaceae) from Sarawak, Malaysia.</title>
        <authorList>
            <person name="Juboi H."/>
            <person name="Basik A."/>
            <person name="Shamsul S.S."/>
            <person name="Arnold P."/>
            <person name="Schmitt E.K."/>
            <person name="Sanglier J.-J."/>
            <person name="Yeo T."/>
        </authorList>
    </citation>
    <scope>NUCLEOTIDE SEQUENCE [LARGE SCALE GENOMIC DNA]</scope>
    <source>
        <strain evidence="3">C296001</strain>
    </source>
</reference>
<feature type="compositionally biased region" description="Low complexity" evidence="1">
    <location>
        <begin position="40"/>
        <end position="83"/>
    </location>
</feature>
<dbReference type="AlphaFoldDB" id="A0A0L6CL96"/>
<organism evidence="2 3">
    <name type="scientific">Luteipulveratus halotolerans</name>
    <dbReference type="NCBI Taxonomy" id="1631356"/>
    <lineage>
        <taxon>Bacteria</taxon>
        <taxon>Bacillati</taxon>
        <taxon>Actinomycetota</taxon>
        <taxon>Actinomycetes</taxon>
        <taxon>Micrococcales</taxon>
        <taxon>Dermacoccaceae</taxon>
        <taxon>Luteipulveratus</taxon>
    </lineage>
</organism>
<name>A0A0L6CL96_9MICO</name>
<evidence type="ECO:0000313" key="3">
    <source>
        <dbReference type="Proteomes" id="UP000037397"/>
    </source>
</evidence>
<gene>
    <name evidence="2" type="ORF">VV01_17145</name>
</gene>
<dbReference type="PATRIC" id="fig|1631356.3.peg.3410"/>
<comment type="caution">
    <text evidence="2">The sequence shown here is derived from an EMBL/GenBank/DDBJ whole genome shotgun (WGS) entry which is preliminary data.</text>
</comment>
<keyword evidence="3" id="KW-1185">Reference proteome</keyword>
<evidence type="ECO:0000313" key="2">
    <source>
        <dbReference type="EMBL" id="KNX38479.1"/>
    </source>
</evidence>
<proteinExistence type="predicted"/>
<sequence>MSLAATALLTVGLSACSGGDDAGSSYTALETDGGASTGLPTSTSTASRTPSSPATTPSSTTTSATPSTTSTTTTASPTSTATTPAYDTKLASACINATGKMNSVVRQWNNATRTKSTSQLNEAANAMSTTATSLRTIGRNSGDNTFAGHTTDVARELDNMNEARDDGKSVLTDDYNTQARQLRSYCKTEIGE</sequence>
<evidence type="ECO:0000256" key="1">
    <source>
        <dbReference type="SAM" id="MobiDB-lite"/>
    </source>
</evidence>
<dbReference type="Proteomes" id="UP000037397">
    <property type="component" value="Unassembled WGS sequence"/>
</dbReference>
<protein>
    <submittedName>
        <fullName evidence="2">Uncharacterized protein</fullName>
    </submittedName>
</protein>